<reference evidence="22" key="1">
    <citation type="submission" date="2019-08" db="EMBL/GenBank/DDBJ databases">
        <title>Reference gene set and small RNA set construction with multiple tissues from Davidia involucrata Baill.</title>
        <authorList>
            <person name="Yang H."/>
            <person name="Zhou C."/>
            <person name="Li G."/>
            <person name="Wang J."/>
            <person name="Gao P."/>
            <person name="Wang M."/>
            <person name="Wang R."/>
            <person name="Zhao Y."/>
        </authorList>
    </citation>
    <scope>NUCLEOTIDE SEQUENCE</scope>
    <source>
        <tissue evidence="22">Mixed with DoveR01_LX</tissue>
    </source>
</reference>
<dbReference type="PROSITE" id="PS00108">
    <property type="entry name" value="PROTEIN_KINASE_ST"/>
    <property type="match status" value="1"/>
</dbReference>
<dbReference type="InterPro" id="IPR032872">
    <property type="entry name" value="WAK_assoc_C"/>
</dbReference>
<accession>A0A5B6YRV3</accession>
<keyword evidence="11" id="KW-1133">Transmembrane helix</keyword>
<feature type="signal peptide" evidence="20">
    <location>
        <begin position="1"/>
        <end position="25"/>
    </location>
</feature>
<dbReference type="InterPro" id="IPR008271">
    <property type="entry name" value="Ser/Thr_kinase_AS"/>
</dbReference>
<dbReference type="SMART" id="SM00220">
    <property type="entry name" value="S_TKc"/>
    <property type="match status" value="1"/>
</dbReference>
<dbReference type="Gene3D" id="1.10.510.10">
    <property type="entry name" value="Transferase(Phosphotransferase) domain 1"/>
    <property type="match status" value="1"/>
</dbReference>
<evidence type="ECO:0000256" key="8">
    <source>
        <dbReference type="ARBA" id="ARBA00022741"/>
    </source>
</evidence>
<evidence type="ECO:0000256" key="6">
    <source>
        <dbReference type="ARBA" id="ARBA00022692"/>
    </source>
</evidence>
<evidence type="ECO:0000256" key="16">
    <source>
        <dbReference type="ARBA" id="ARBA00047899"/>
    </source>
</evidence>
<gene>
    <name evidence="22" type="ORF">Din_003567</name>
</gene>
<dbReference type="Pfam" id="PF14380">
    <property type="entry name" value="WAK_assoc"/>
    <property type="match status" value="1"/>
</dbReference>
<comment type="subcellular location">
    <subcellularLocation>
        <location evidence="1">Membrane</location>
        <topology evidence="1">Single-pass type I membrane protein</topology>
    </subcellularLocation>
</comment>
<dbReference type="PROSITE" id="PS00107">
    <property type="entry name" value="PROTEIN_KINASE_ATP"/>
    <property type="match status" value="1"/>
</dbReference>
<name>A0A5B6YRV3_DAVIN</name>
<evidence type="ECO:0000256" key="20">
    <source>
        <dbReference type="SAM" id="SignalP"/>
    </source>
</evidence>
<dbReference type="GO" id="GO:0016020">
    <property type="term" value="C:membrane"/>
    <property type="evidence" value="ECO:0007669"/>
    <property type="project" value="UniProtKB-SubCell"/>
</dbReference>
<dbReference type="GO" id="GO:0005524">
    <property type="term" value="F:ATP binding"/>
    <property type="evidence" value="ECO:0007669"/>
    <property type="project" value="UniProtKB-UniRule"/>
</dbReference>
<dbReference type="InterPro" id="IPR025287">
    <property type="entry name" value="WAK_GUB"/>
</dbReference>
<dbReference type="EMBL" id="GHES01003567">
    <property type="protein sequence ID" value="MPA34126.1"/>
    <property type="molecule type" value="Transcribed_RNA"/>
</dbReference>
<evidence type="ECO:0000256" key="2">
    <source>
        <dbReference type="ARBA" id="ARBA00012513"/>
    </source>
</evidence>
<evidence type="ECO:0000256" key="14">
    <source>
        <dbReference type="ARBA" id="ARBA00023170"/>
    </source>
</evidence>
<evidence type="ECO:0000313" key="22">
    <source>
        <dbReference type="EMBL" id="MPA34126.1"/>
    </source>
</evidence>
<evidence type="ECO:0000256" key="12">
    <source>
        <dbReference type="ARBA" id="ARBA00023136"/>
    </source>
</evidence>
<evidence type="ECO:0000256" key="13">
    <source>
        <dbReference type="ARBA" id="ARBA00023157"/>
    </source>
</evidence>
<dbReference type="FunFam" id="1.10.510.10:FF:000590">
    <property type="entry name" value="PR5-like receptor kinase"/>
    <property type="match status" value="1"/>
</dbReference>
<evidence type="ECO:0000256" key="15">
    <source>
        <dbReference type="ARBA" id="ARBA00023180"/>
    </source>
</evidence>
<keyword evidence="14" id="KW-0675">Receptor</keyword>
<feature type="compositionally biased region" description="Low complexity" evidence="19">
    <location>
        <begin position="263"/>
        <end position="295"/>
    </location>
</feature>
<dbReference type="InterPro" id="IPR017441">
    <property type="entry name" value="Protein_kinase_ATP_BS"/>
</dbReference>
<keyword evidence="8 18" id="KW-0547">Nucleotide-binding</keyword>
<dbReference type="GO" id="GO:0030247">
    <property type="term" value="F:polysaccharide binding"/>
    <property type="evidence" value="ECO:0007669"/>
    <property type="project" value="InterPro"/>
</dbReference>
<evidence type="ECO:0000259" key="21">
    <source>
        <dbReference type="PROSITE" id="PS50011"/>
    </source>
</evidence>
<dbReference type="SUPFAM" id="SSF56112">
    <property type="entry name" value="Protein kinase-like (PK-like)"/>
    <property type="match status" value="1"/>
</dbReference>
<keyword evidence="10 18" id="KW-0067">ATP-binding</keyword>
<keyword evidence="9" id="KW-0418">Kinase</keyword>
<comment type="catalytic activity">
    <reaction evidence="16">
        <text>L-threonyl-[protein] + ATP = O-phospho-L-threonyl-[protein] + ADP + H(+)</text>
        <dbReference type="Rhea" id="RHEA:46608"/>
        <dbReference type="Rhea" id="RHEA-COMP:11060"/>
        <dbReference type="Rhea" id="RHEA-COMP:11605"/>
        <dbReference type="ChEBI" id="CHEBI:15378"/>
        <dbReference type="ChEBI" id="CHEBI:30013"/>
        <dbReference type="ChEBI" id="CHEBI:30616"/>
        <dbReference type="ChEBI" id="CHEBI:61977"/>
        <dbReference type="ChEBI" id="CHEBI:456216"/>
        <dbReference type="EC" id="2.7.11.1"/>
    </reaction>
</comment>
<dbReference type="InterPro" id="IPR011009">
    <property type="entry name" value="Kinase-like_dom_sf"/>
</dbReference>
<organism evidence="22">
    <name type="scientific">Davidia involucrata</name>
    <name type="common">Dove tree</name>
    <dbReference type="NCBI Taxonomy" id="16924"/>
    <lineage>
        <taxon>Eukaryota</taxon>
        <taxon>Viridiplantae</taxon>
        <taxon>Streptophyta</taxon>
        <taxon>Embryophyta</taxon>
        <taxon>Tracheophyta</taxon>
        <taxon>Spermatophyta</taxon>
        <taxon>Magnoliopsida</taxon>
        <taxon>eudicotyledons</taxon>
        <taxon>Gunneridae</taxon>
        <taxon>Pentapetalae</taxon>
        <taxon>asterids</taxon>
        <taxon>Cornales</taxon>
        <taxon>Nyssaceae</taxon>
        <taxon>Davidia</taxon>
    </lineage>
</organism>
<dbReference type="CDD" id="cd14066">
    <property type="entry name" value="STKc_IRAK"/>
    <property type="match status" value="1"/>
</dbReference>
<keyword evidence="6" id="KW-0812">Transmembrane</keyword>
<feature type="region of interest" description="Disordered" evidence="19">
    <location>
        <begin position="259"/>
        <end position="316"/>
    </location>
</feature>
<dbReference type="AlphaFoldDB" id="A0A5B6YRV3"/>
<evidence type="ECO:0000256" key="7">
    <source>
        <dbReference type="ARBA" id="ARBA00022729"/>
    </source>
</evidence>
<dbReference type="InterPro" id="IPR045874">
    <property type="entry name" value="LRK10/LRL21-25-like"/>
</dbReference>
<keyword evidence="13" id="KW-1015">Disulfide bond</keyword>
<evidence type="ECO:0000256" key="17">
    <source>
        <dbReference type="ARBA" id="ARBA00048679"/>
    </source>
</evidence>
<dbReference type="Gene3D" id="3.30.200.20">
    <property type="entry name" value="Phosphorylase Kinase, domain 1"/>
    <property type="match status" value="1"/>
</dbReference>
<keyword evidence="15" id="KW-0325">Glycoprotein</keyword>
<keyword evidence="5" id="KW-0808">Transferase</keyword>
<evidence type="ECO:0000256" key="11">
    <source>
        <dbReference type="ARBA" id="ARBA00022989"/>
    </source>
</evidence>
<evidence type="ECO:0000256" key="18">
    <source>
        <dbReference type="PROSITE-ProRule" id="PRU10141"/>
    </source>
</evidence>
<dbReference type="GO" id="GO:0004674">
    <property type="term" value="F:protein serine/threonine kinase activity"/>
    <property type="evidence" value="ECO:0007669"/>
    <property type="project" value="UniProtKB-KW"/>
</dbReference>
<proteinExistence type="predicted"/>
<evidence type="ECO:0000256" key="9">
    <source>
        <dbReference type="ARBA" id="ARBA00022777"/>
    </source>
</evidence>
<dbReference type="EC" id="2.7.11.1" evidence="2"/>
<evidence type="ECO:0000256" key="19">
    <source>
        <dbReference type="SAM" id="MobiDB-lite"/>
    </source>
</evidence>
<evidence type="ECO:0000256" key="5">
    <source>
        <dbReference type="ARBA" id="ARBA00022679"/>
    </source>
</evidence>
<keyword evidence="12" id="KW-0472">Membrane</keyword>
<dbReference type="Pfam" id="PF00069">
    <property type="entry name" value="Pkinase"/>
    <property type="match status" value="1"/>
</dbReference>
<evidence type="ECO:0000256" key="4">
    <source>
        <dbReference type="ARBA" id="ARBA00022536"/>
    </source>
</evidence>
<dbReference type="InterPro" id="IPR000719">
    <property type="entry name" value="Prot_kinase_dom"/>
</dbReference>
<keyword evidence="3" id="KW-0723">Serine/threonine-protein kinase</keyword>
<dbReference type="PANTHER" id="PTHR27009">
    <property type="entry name" value="RUST RESISTANCE KINASE LR10-RELATED"/>
    <property type="match status" value="1"/>
</dbReference>
<comment type="catalytic activity">
    <reaction evidence="17">
        <text>L-seryl-[protein] + ATP = O-phospho-L-seryl-[protein] + ADP + H(+)</text>
        <dbReference type="Rhea" id="RHEA:17989"/>
        <dbReference type="Rhea" id="RHEA-COMP:9863"/>
        <dbReference type="Rhea" id="RHEA-COMP:11604"/>
        <dbReference type="ChEBI" id="CHEBI:15378"/>
        <dbReference type="ChEBI" id="CHEBI:29999"/>
        <dbReference type="ChEBI" id="CHEBI:30616"/>
        <dbReference type="ChEBI" id="CHEBI:83421"/>
        <dbReference type="ChEBI" id="CHEBI:456216"/>
        <dbReference type="EC" id="2.7.11.1"/>
    </reaction>
</comment>
<evidence type="ECO:0000256" key="1">
    <source>
        <dbReference type="ARBA" id="ARBA00004479"/>
    </source>
</evidence>
<protein>
    <recommendedName>
        <fullName evidence="2">non-specific serine/threonine protein kinase</fullName>
        <ecNumber evidence="2">2.7.11.1</ecNumber>
    </recommendedName>
</protein>
<feature type="binding site" evidence="18">
    <location>
        <position position="417"/>
    </location>
    <ligand>
        <name>ATP</name>
        <dbReference type="ChEBI" id="CHEBI:30616"/>
    </ligand>
</feature>
<feature type="domain" description="Protein kinase" evidence="21">
    <location>
        <begin position="389"/>
        <end position="669"/>
    </location>
</feature>
<evidence type="ECO:0000256" key="3">
    <source>
        <dbReference type="ARBA" id="ARBA00022527"/>
    </source>
</evidence>
<feature type="chain" id="PRO_5023134580" description="non-specific serine/threonine protein kinase" evidence="20">
    <location>
        <begin position="26"/>
        <end position="690"/>
    </location>
</feature>
<keyword evidence="4" id="KW-0245">EGF-like domain</keyword>
<evidence type="ECO:0000256" key="10">
    <source>
        <dbReference type="ARBA" id="ARBA00022840"/>
    </source>
</evidence>
<keyword evidence="7 20" id="KW-0732">Signal</keyword>
<dbReference type="FunFam" id="3.30.200.20:FF:000059">
    <property type="entry name" value="S-receptor-like serine/threonine-protein kinase"/>
    <property type="match status" value="1"/>
</dbReference>
<dbReference type="PROSITE" id="PS50011">
    <property type="entry name" value="PROTEIN_KINASE_DOM"/>
    <property type="match status" value="1"/>
</dbReference>
<dbReference type="Pfam" id="PF13947">
    <property type="entry name" value="GUB_WAK_bind"/>
    <property type="match status" value="1"/>
</dbReference>
<sequence length="690" mass="77333">MHTQLQYSSYLLFLITAYAFVGISASPHMNMITDDERFKECSHQFECGKIKNITYPFWEKGRNKDCGLSEFELECKDHNPVMKIMSEEYRVLSIDEGRSTMSVVRMDFLDEACPDKFVNITIDHSLFDYATGYSNLSLFYNCSSPISPNHFTCTGNGIPGGVYYDINPTWNLQTQSCKGHIMVPISRMSLEDLWRGLQTLDEVLRRGFELKYKYDIGQQCSSCLGSGGQCGYNSSSNEFLCFGLEQPGKRRNMVMTVEAASGPTSSPVPLSPASAPTSSSLPPYPLASTPTSLSLPPHPPASAPTSSSLPPHPLGSRSKSLNTEIKVAVGLVIAVILFCCFMRKCSSCKSMIFWKKVTENHQKIEAFLKNYGSFAPKRYSYSEVKKMTNTFKEKLGQGGYGGVYKGNLHNGRLVAVKVLNESKGNGEEFINEVASITRTSHVNIVTLLGFCFEGPKRALIYEFMLNGSLEKFIYNEKSSKERQLGWETLYQIAVGIAQGLEYLHRGCNTRILHFDIKPHNILLDEDFCPKISDFGLAQLCPKKDSIISMLGMRGTAGYIAPEVFSRNFGEVSHKSDVYSYGMMILEMVGGRKNINVVVDHTSEIYFPHWIYKRLELGEEIELHGIRNEEDNENARKMIIVGLWCIQTDPSNRPSMSSVVDMLKRSLELLQIPPKPLLSSPPRPRADSSTT</sequence>